<accession>A0A1F4PYR6</accession>
<feature type="region of interest" description="Disordered" evidence="2">
    <location>
        <begin position="1"/>
        <end position="24"/>
    </location>
</feature>
<sequence length="261" mass="30486">MRQPKEIKRLEPPKRTLSPRPSILEERQSVRLETIEGKRIHPESEVFKREKISDAFRSDPQLFRRSFEILRAQDRSLTFRQYYRNIERGASILAVAGVLSLKSLAAVSINDILIIHDIGKAFERPSLPLLPRSTPPVITLKRPSFVIVARPVNHGEPSRDREQTKSLPTEIELLLLFYQQQIDCILKMIQRQISADKAVREKLAEKKEEERLEEKRQEEKAYLKKLARKREVKEMELRKFLAQIDEIIAFISRLEKMALAA</sequence>
<comment type="caution">
    <text evidence="3">The sequence shown here is derived from an EMBL/GenBank/DDBJ whole genome shotgun (WGS) entry which is preliminary data.</text>
</comment>
<protein>
    <submittedName>
        <fullName evidence="3">Uncharacterized protein</fullName>
    </submittedName>
</protein>
<dbReference type="EMBL" id="METM01000033">
    <property type="protein sequence ID" value="OGB88835.1"/>
    <property type="molecule type" value="Genomic_DNA"/>
</dbReference>
<feature type="compositionally biased region" description="Basic and acidic residues" evidence="2">
    <location>
        <begin position="1"/>
        <end position="14"/>
    </location>
</feature>
<reference evidence="3 4" key="1">
    <citation type="journal article" date="2016" name="Nat. Commun.">
        <title>Thousands of microbial genomes shed light on interconnected biogeochemical processes in an aquifer system.</title>
        <authorList>
            <person name="Anantharaman K."/>
            <person name="Brown C.T."/>
            <person name="Hug L.A."/>
            <person name="Sharon I."/>
            <person name="Castelle C.J."/>
            <person name="Probst A.J."/>
            <person name="Thomas B.C."/>
            <person name="Singh A."/>
            <person name="Wilkins M.J."/>
            <person name="Karaoz U."/>
            <person name="Brodie E.L."/>
            <person name="Williams K.H."/>
            <person name="Hubbard S.S."/>
            <person name="Banfield J.F."/>
        </authorList>
    </citation>
    <scope>NUCLEOTIDE SEQUENCE [LARGE SCALE GENOMIC DNA]</scope>
</reference>
<name>A0A1F4PYR6_UNCSA</name>
<dbReference type="AlphaFoldDB" id="A0A1F4PYR6"/>
<proteinExistence type="predicted"/>
<evidence type="ECO:0000313" key="4">
    <source>
        <dbReference type="Proteomes" id="UP000178724"/>
    </source>
</evidence>
<keyword evidence="1" id="KW-0175">Coiled coil</keyword>
<dbReference type="Proteomes" id="UP000178724">
    <property type="component" value="Unassembled WGS sequence"/>
</dbReference>
<gene>
    <name evidence="3" type="ORF">A2625_02180</name>
</gene>
<evidence type="ECO:0000256" key="2">
    <source>
        <dbReference type="SAM" id="MobiDB-lite"/>
    </source>
</evidence>
<evidence type="ECO:0000256" key="1">
    <source>
        <dbReference type="SAM" id="Coils"/>
    </source>
</evidence>
<organism evidence="3 4">
    <name type="scientific">candidate division WOR-1 bacterium RIFCSPHIGHO2_01_FULL_53_15</name>
    <dbReference type="NCBI Taxonomy" id="1802564"/>
    <lineage>
        <taxon>Bacteria</taxon>
        <taxon>Bacillati</taxon>
        <taxon>Saganbacteria</taxon>
    </lineage>
</organism>
<feature type="coiled-coil region" evidence="1">
    <location>
        <begin position="195"/>
        <end position="243"/>
    </location>
</feature>
<evidence type="ECO:0000313" key="3">
    <source>
        <dbReference type="EMBL" id="OGB88835.1"/>
    </source>
</evidence>